<dbReference type="PANTHER" id="PTHR42663">
    <property type="entry name" value="HYDROLASE C777.06C-RELATED-RELATED"/>
    <property type="match status" value="1"/>
</dbReference>
<dbReference type="PATRIC" id="fig|516051.4.peg.676"/>
<dbReference type="AlphaFoldDB" id="A0A0D5YPS7"/>
<name>A0A0D5YPS7_9FLAO</name>
<organism evidence="2 3">
    <name type="scientific">Flagellimonas lutaonensis</name>
    <dbReference type="NCBI Taxonomy" id="516051"/>
    <lineage>
        <taxon>Bacteria</taxon>
        <taxon>Pseudomonadati</taxon>
        <taxon>Bacteroidota</taxon>
        <taxon>Flavobacteriia</taxon>
        <taxon>Flavobacteriales</taxon>
        <taxon>Flavobacteriaceae</taxon>
        <taxon>Flagellimonas</taxon>
    </lineage>
</organism>
<protein>
    <submittedName>
        <fullName evidence="2">Pyrroloquinoline quinone biosynthesis protein PqqB</fullName>
    </submittedName>
</protein>
<evidence type="ECO:0000313" key="3">
    <source>
        <dbReference type="Proteomes" id="UP000032726"/>
    </source>
</evidence>
<keyword evidence="3" id="KW-1185">Reference proteome</keyword>
<dbReference type="KEGG" id="mlt:VC82_649"/>
<dbReference type="SUPFAM" id="SSF56281">
    <property type="entry name" value="Metallo-hydrolase/oxidoreductase"/>
    <property type="match status" value="1"/>
</dbReference>
<feature type="domain" description="Metallo-beta-lactamase" evidence="1">
    <location>
        <begin position="96"/>
        <end position="297"/>
    </location>
</feature>
<dbReference type="EMBL" id="CP011071">
    <property type="protein sequence ID" value="AKA34315.1"/>
    <property type="molecule type" value="Genomic_DNA"/>
</dbReference>
<dbReference type="PANTHER" id="PTHR42663:SF6">
    <property type="entry name" value="HYDROLASE C777.06C-RELATED"/>
    <property type="match status" value="1"/>
</dbReference>
<gene>
    <name evidence="2" type="ORF">VC82_649</name>
</gene>
<dbReference type="InterPro" id="IPR036866">
    <property type="entry name" value="RibonucZ/Hydroxyglut_hydro"/>
</dbReference>
<evidence type="ECO:0000313" key="2">
    <source>
        <dbReference type="EMBL" id="AKA34315.1"/>
    </source>
</evidence>
<dbReference type="Proteomes" id="UP000032726">
    <property type="component" value="Chromosome"/>
</dbReference>
<dbReference type="Gene3D" id="3.60.15.10">
    <property type="entry name" value="Ribonuclease Z/Hydroxyacylglutathione hydrolase-like"/>
    <property type="match status" value="1"/>
</dbReference>
<evidence type="ECO:0000259" key="1">
    <source>
        <dbReference type="Pfam" id="PF12706"/>
    </source>
</evidence>
<dbReference type="Pfam" id="PF12706">
    <property type="entry name" value="Lactamase_B_2"/>
    <property type="match status" value="1"/>
</dbReference>
<dbReference type="HOGENOM" id="CLU_997296_0_0_10"/>
<dbReference type="InterPro" id="IPR001279">
    <property type="entry name" value="Metallo-B-lactamas"/>
</dbReference>
<sequence length="330" mass="37148">MNLANDNMGRLILLAILFVFFGCADTTEKKAETKVVPKTRTQKKEVSLVVLGTVQDAGSPHIGCRKQCCSDLFERPDPTKKVVSLGLVDHKTGKTYLFEATPDIAAQLKHLQRYAESEEETPDGIFLTHAHMGHYSGLMYLGREALNSEKLPVYAMPKMKTFLKDNGPWSQLVSLSNISLVGIEDQGQIVLTPNIVVTPFLVPHRDEFSETVGYKISGPAKTVLFIPDIDKWPLWKKSIVEEISKVDYAFLDATFYDAAEIDNRDISEIPHPFVIESLALFGKLPDTEKKKIYFIHFNHTNPLLDSSNPEREYLKEKGFQIAEYGQLLSL</sequence>
<dbReference type="STRING" id="516051.VC82_649"/>
<reference evidence="2 3" key="1">
    <citation type="submission" date="2015-03" db="EMBL/GenBank/DDBJ databases">
        <title>Complete genome sequence of Muricauda lutaonensis CC-HSB-11T, isolated from a coastal hot spring.</title>
        <authorList>
            <person name="Kim K.M."/>
        </authorList>
    </citation>
    <scope>NUCLEOTIDE SEQUENCE [LARGE SCALE GENOMIC DNA]</scope>
    <source>
        <strain evidence="2 3">CC-HSB-11</strain>
    </source>
</reference>
<accession>A0A0D5YPS7</accession>
<proteinExistence type="predicted"/>